<evidence type="ECO:0000313" key="3">
    <source>
        <dbReference type="Proteomes" id="UP000069162"/>
    </source>
</evidence>
<dbReference type="KEGG" id="kle:AO703_21175"/>
<feature type="transmembrane region" description="Helical" evidence="1">
    <location>
        <begin position="21"/>
        <end position="46"/>
    </location>
</feature>
<keyword evidence="1" id="KW-0812">Transmembrane</keyword>
<evidence type="ECO:0000256" key="1">
    <source>
        <dbReference type="SAM" id="Phobius"/>
    </source>
</evidence>
<reference evidence="3" key="1">
    <citation type="submission" date="2015-10" db="EMBL/GenBank/DDBJ databases">
        <title>Complete Genome Sequencing of Klebsiella sp. strain G5.</title>
        <authorList>
            <person name="Chan K.-G."/>
            <person name="Chen J.-W."/>
        </authorList>
    </citation>
    <scope>NUCLEOTIDE SEQUENCE [LARGE SCALE GENOMIC DNA]</scope>
    <source>
        <strain evidence="3">G5</strain>
    </source>
</reference>
<evidence type="ECO:0000313" key="2">
    <source>
        <dbReference type="EMBL" id="ALR78698.1"/>
    </source>
</evidence>
<protein>
    <submittedName>
        <fullName evidence="2">Uncharacterized protein</fullName>
    </submittedName>
</protein>
<dbReference type="AlphaFoldDB" id="A0A806X9Q5"/>
<feature type="transmembrane region" description="Helical" evidence="1">
    <location>
        <begin position="66"/>
        <end position="89"/>
    </location>
</feature>
<keyword evidence="1" id="KW-0472">Membrane</keyword>
<sequence>MRELERAFERRKEVLLQKIALYYVNGAGMSIGKYVNTVLAVILSAFITYHAVSMLNSIEASTSLQILVKLFIIVSIIYTCGTLIPPFILRVQRIVITVINGVSKKYSNTKY</sequence>
<keyword evidence="1" id="KW-1133">Transmembrane helix</keyword>
<proteinExistence type="predicted"/>
<organism evidence="2 3">
    <name type="scientific">[Enterobacter] lignolyticus</name>
    <dbReference type="NCBI Taxonomy" id="1334193"/>
    <lineage>
        <taxon>Bacteria</taxon>
        <taxon>Pseudomonadati</taxon>
        <taxon>Pseudomonadota</taxon>
        <taxon>Gammaproteobacteria</taxon>
        <taxon>Enterobacterales</taxon>
        <taxon>Enterobacteriaceae</taxon>
        <taxon>Pluralibacter</taxon>
    </lineage>
</organism>
<dbReference type="Proteomes" id="UP000069162">
    <property type="component" value="Chromosome"/>
</dbReference>
<name>A0A806X9Q5_9ENTR</name>
<gene>
    <name evidence="2" type="ORF">AO703_21175</name>
</gene>
<dbReference type="RefSeq" id="WP_062742366.1">
    <property type="nucleotide sequence ID" value="NZ_CP012871.1"/>
</dbReference>
<dbReference type="EMBL" id="CP012871">
    <property type="protein sequence ID" value="ALR78698.1"/>
    <property type="molecule type" value="Genomic_DNA"/>
</dbReference>
<accession>A0A806X9Q5</accession>